<dbReference type="GO" id="GO:0003677">
    <property type="term" value="F:DNA binding"/>
    <property type="evidence" value="ECO:0007669"/>
    <property type="project" value="UniProtKB-KW"/>
</dbReference>
<sequence>MALLRKSRAISQEELGAHLGLTKSAISSFEKGKSFPAPENLLRLARRFNVSVDYLLTGKESVVDRNLIDTEGQEENDQNFSSYKEPTLITEAAKPPVTAERGGRLEVLTVQVGPDGEENIEVVNTRAAAGYAQHRVEREYIRKLPSFRLPGAPYNQGSFRAFQVAGDSMEPTLRDGDWLICRAVENWGRDMRDNRVYVVVTEEDVLVKRVINQFNERGQLTLESDNRAFGVRFLDGALVGEVWEGVARLTRSLAGPRVDVPDELARHRADIAELFERLTKAGL</sequence>
<dbReference type="InterPro" id="IPR015927">
    <property type="entry name" value="Peptidase_S24_S26A/B/C"/>
</dbReference>
<dbReference type="PANTHER" id="PTHR40661">
    <property type="match status" value="1"/>
</dbReference>
<keyword evidence="8" id="KW-1185">Reference proteome</keyword>
<evidence type="ECO:0000256" key="4">
    <source>
        <dbReference type="ARBA" id="ARBA00023125"/>
    </source>
</evidence>
<evidence type="ECO:0000256" key="2">
    <source>
        <dbReference type="ARBA" id="ARBA00022801"/>
    </source>
</evidence>
<proteinExistence type="predicted"/>
<dbReference type="InterPro" id="IPR010982">
    <property type="entry name" value="Lambda_DNA-bd_dom_sf"/>
</dbReference>
<evidence type="ECO:0000313" key="7">
    <source>
        <dbReference type="EMBL" id="NML67643.1"/>
    </source>
</evidence>
<dbReference type="PROSITE" id="PS50943">
    <property type="entry name" value="HTH_CROC1"/>
    <property type="match status" value="1"/>
</dbReference>
<organism evidence="7 8">
    <name type="scientific">Hymenobacter polaris</name>
    <dbReference type="NCBI Taxonomy" id="2682546"/>
    <lineage>
        <taxon>Bacteria</taxon>
        <taxon>Pseudomonadati</taxon>
        <taxon>Bacteroidota</taxon>
        <taxon>Cytophagia</taxon>
        <taxon>Cytophagales</taxon>
        <taxon>Hymenobacteraceae</taxon>
        <taxon>Hymenobacter</taxon>
    </lineage>
</organism>
<evidence type="ECO:0000256" key="1">
    <source>
        <dbReference type="ARBA" id="ARBA00022670"/>
    </source>
</evidence>
<evidence type="ECO:0000256" key="5">
    <source>
        <dbReference type="ARBA" id="ARBA00023163"/>
    </source>
</evidence>
<dbReference type="Pfam" id="PF01381">
    <property type="entry name" value="HTH_3"/>
    <property type="match status" value="1"/>
</dbReference>
<dbReference type="PANTHER" id="PTHR40661:SF3">
    <property type="entry name" value="FELS-1 PROPHAGE TRANSCRIPTIONAL REGULATOR"/>
    <property type="match status" value="1"/>
</dbReference>
<dbReference type="PROSITE" id="PS00501">
    <property type="entry name" value="SPASE_I_1"/>
    <property type="match status" value="1"/>
</dbReference>
<dbReference type="InterPro" id="IPR001387">
    <property type="entry name" value="Cro/C1-type_HTH"/>
</dbReference>
<keyword evidence="3" id="KW-0805">Transcription regulation</keyword>
<dbReference type="GO" id="GO:0006508">
    <property type="term" value="P:proteolysis"/>
    <property type="evidence" value="ECO:0007669"/>
    <property type="project" value="UniProtKB-KW"/>
</dbReference>
<dbReference type="InterPro" id="IPR019756">
    <property type="entry name" value="Pept_S26A_signal_pept_1_Ser-AS"/>
</dbReference>
<gene>
    <name evidence="7" type="ORF">HHL22_20775</name>
</gene>
<dbReference type="Pfam" id="PF00717">
    <property type="entry name" value="Peptidase_S24"/>
    <property type="match status" value="1"/>
</dbReference>
<dbReference type="SUPFAM" id="SSF47413">
    <property type="entry name" value="lambda repressor-like DNA-binding domains"/>
    <property type="match status" value="1"/>
</dbReference>
<accession>A0A7Y0AHU0</accession>
<name>A0A7Y0AHU0_9BACT</name>
<dbReference type="EMBL" id="JABBGH010000003">
    <property type="protein sequence ID" value="NML67643.1"/>
    <property type="molecule type" value="Genomic_DNA"/>
</dbReference>
<keyword evidence="4" id="KW-0238">DNA-binding</keyword>
<dbReference type="GO" id="GO:0016020">
    <property type="term" value="C:membrane"/>
    <property type="evidence" value="ECO:0007669"/>
    <property type="project" value="InterPro"/>
</dbReference>
<keyword evidence="2" id="KW-0378">Hydrolase</keyword>
<reference evidence="7 8" key="1">
    <citation type="submission" date="2020-04" db="EMBL/GenBank/DDBJ databases">
        <title>Hymenobacter polaris sp. nov., isolated from Arctic soil.</title>
        <authorList>
            <person name="Dahal R.H."/>
        </authorList>
    </citation>
    <scope>NUCLEOTIDE SEQUENCE [LARGE SCALE GENOMIC DNA]</scope>
    <source>
        <strain evidence="7 8">RP-2-7</strain>
    </source>
</reference>
<dbReference type="Gene3D" id="2.10.109.10">
    <property type="entry name" value="Umud Fragment, subunit A"/>
    <property type="match status" value="1"/>
</dbReference>
<dbReference type="Gene3D" id="1.10.260.40">
    <property type="entry name" value="lambda repressor-like DNA-binding domains"/>
    <property type="match status" value="1"/>
</dbReference>
<dbReference type="CDD" id="cd00093">
    <property type="entry name" value="HTH_XRE"/>
    <property type="match status" value="1"/>
</dbReference>
<evidence type="ECO:0000259" key="6">
    <source>
        <dbReference type="PROSITE" id="PS50943"/>
    </source>
</evidence>
<evidence type="ECO:0000313" key="8">
    <source>
        <dbReference type="Proteomes" id="UP000559626"/>
    </source>
</evidence>
<keyword evidence="1" id="KW-0645">Protease</keyword>
<dbReference type="Proteomes" id="UP000559626">
    <property type="component" value="Unassembled WGS sequence"/>
</dbReference>
<keyword evidence="5" id="KW-0804">Transcription</keyword>
<dbReference type="InterPro" id="IPR036286">
    <property type="entry name" value="LexA/Signal_pep-like_sf"/>
</dbReference>
<dbReference type="AlphaFoldDB" id="A0A7Y0AHU0"/>
<dbReference type="CDD" id="cd06529">
    <property type="entry name" value="S24_LexA-like"/>
    <property type="match status" value="1"/>
</dbReference>
<dbReference type="GO" id="GO:0004252">
    <property type="term" value="F:serine-type endopeptidase activity"/>
    <property type="evidence" value="ECO:0007669"/>
    <property type="project" value="InterPro"/>
</dbReference>
<dbReference type="InterPro" id="IPR039418">
    <property type="entry name" value="LexA-like"/>
</dbReference>
<comment type="caution">
    <text evidence="7">The sequence shown here is derived from an EMBL/GenBank/DDBJ whole genome shotgun (WGS) entry which is preliminary data.</text>
</comment>
<feature type="domain" description="HTH cro/C1-type" evidence="6">
    <location>
        <begin position="1"/>
        <end position="55"/>
    </location>
</feature>
<dbReference type="SMART" id="SM00530">
    <property type="entry name" value="HTH_XRE"/>
    <property type="match status" value="1"/>
</dbReference>
<evidence type="ECO:0000256" key="3">
    <source>
        <dbReference type="ARBA" id="ARBA00023015"/>
    </source>
</evidence>
<protein>
    <submittedName>
        <fullName evidence="7">LexA family transcriptional regulator</fullName>
    </submittedName>
</protein>
<dbReference type="SUPFAM" id="SSF51306">
    <property type="entry name" value="LexA/Signal peptidase"/>
    <property type="match status" value="1"/>
</dbReference>